<reference evidence="2 3" key="1">
    <citation type="submission" date="2016-11" db="EMBL/GenBank/DDBJ databases">
        <authorList>
            <person name="Jaros S."/>
            <person name="Januszkiewicz K."/>
            <person name="Wedrychowicz H."/>
        </authorList>
    </citation>
    <scope>NUCLEOTIDE SEQUENCE [LARGE SCALE GENOMIC DNA]</scope>
    <source>
        <strain evidence="2 3">DSM 45408</strain>
    </source>
</reference>
<dbReference type="EMBL" id="FQVX01000004">
    <property type="protein sequence ID" value="SHH06162.1"/>
    <property type="molecule type" value="Genomic_DNA"/>
</dbReference>
<dbReference type="Proteomes" id="UP000184471">
    <property type="component" value="Unassembled WGS sequence"/>
</dbReference>
<keyword evidence="3" id="KW-1185">Reference proteome</keyword>
<feature type="chain" id="PRO_5013336558" evidence="1">
    <location>
        <begin position="34"/>
        <end position="501"/>
    </location>
</feature>
<dbReference type="STRING" id="1070870.SAMN05444351_3891"/>
<gene>
    <name evidence="2" type="ORF">SAMN05444351_3891</name>
</gene>
<dbReference type="InterPro" id="IPR013207">
    <property type="entry name" value="LGFP"/>
</dbReference>
<feature type="signal peptide" evidence="1">
    <location>
        <begin position="1"/>
        <end position="33"/>
    </location>
</feature>
<dbReference type="Pfam" id="PF08310">
    <property type="entry name" value="LGFP"/>
    <property type="match status" value="7"/>
</dbReference>
<evidence type="ECO:0000313" key="2">
    <source>
        <dbReference type="EMBL" id="SHH06162.1"/>
    </source>
</evidence>
<dbReference type="RefSeq" id="WP_073422043.1">
    <property type="nucleotide sequence ID" value="NZ_FQVX01000004.1"/>
</dbReference>
<accession>A0A1M5PWY4</accession>
<proteinExistence type="predicted"/>
<evidence type="ECO:0000256" key="1">
    <source>
        <dbReference type="SAM" id="SignalP"/>
    </source>
</evidence>
<dbReference type="AlphaFoldDB" id="A0A1M5PWY4"/>
<dbReference type="OrthoDB" id="4379975at2"/>
<sequence length="501" mass="52784">MGTRGRGAPRWLHGAVAAVTLAGALLAPGQALAEEPALPAEVTSAPATTAPAGLPGIDGDRIEAKYAALGGPAGVLGAPRETKLCMDDVVCWQHFDHGSLFWSLDRSAAAYALTDSALVQAWQRTGGAFSSLVLGVGVPASDTFCGLPDGGCGQHFANGSIYRSARTSPVRIDGPIRDRWAADGWERGPLGYPVSAAFCGLRDTGCGQHFQGGSVYWSPASGAVAVRSGPIADLWAAQGWEWGRLGYPTGAAFCGLRNGGCGQHFQAGSVYWSPGSGAHVVTAPTGVRWGQFGWEFGPLGYPTSDPFHGVHHRVGQHFQGGSLYDTNWGVLAVLGPIRDRWAAQGWERGPLGSPTSDTFCGLRGGGCGQHFQNGSVYWSPATGARVVDRRFADRWARHGWEYGSLGYPTSEMFCGLRGGGCGQHFQGGSLYWNGETGGWLGTGTAYAVQGPFLAAWAAQGWENGRLGYPTGDAVGSGWNQGQRFYRGDITLINGRVTVRFE</sequence>
<organism evidence="2 3">
    <name type="scientific">Geodermatophilus nigrescens</name>
    <dbReference type="NCBI Taxonomy" id="1070870"/>
    <lineage>
        <taxon>Bacteria</taxon>
        <taxon>Bacillati</taxon>
        <taxon>Actinomycetota</taxon>
        <taxon>Actinomycetes</taxon>
        <taxon>Geodermatophilales</taxon>
        <taxon>Geodermatophilaceae</taxon>
        <taxon>Geodermatophilus</taxon>
    </lineage>
</organism>
<keyword evidence="1" id="KW-0732">Signal</keyword>
<name>A0A1M5PWY4_9ACTN</name>
<evidence type="ECO:0000313" key="3">
    <source>
        <dbReference type="Proteomes" id="UP000184471"/>
    </source>
</evidence>
<protein>
    <submittedName>
        <fullName evidence="2">LGFP repeat-containing protein</fullName>
    </submittedName>
</protein>